<dbReference type="OrthoDB" id="793940at2"/>
<dbReference type="Gene3D" id="3.10.180.10">
    <property type="entry name" value="2,3-Dihydroxybiphenyl 1,2-Dioxygenase, domain 1"/>
    <property type="match status" value="1"/>
</dbReference>
<dbReference type="Proteomes" id="UP000028252">
    <property type="component" value="Unassembled WGS sequence"/>
</dbReference>
<dbReference type="InterPro" id="IPR037523">
    <property type="entry name" value="VOC_core"/>
</dbReference>
<dbReference type="eggNOG" id="COG3565">
    <property type="taxonomic scope" value="Bacteria"/>
</dbReference>
<feature type="domain" description="VOC" evidence="1">
    <location>
        <begin position="9"/>
        <end position="136"/>
    </location>
</feature>
<proteinExistence type="predicted"/>
<dbReference type="PROSITE" id="PS51819">
    <property type="entry name" value="VOC"/>
    <property type="match status" value="1"/>
</dbReference>
<reference evidence="2 3" key="1">
    <citation type="submission" date="2014-04" db="EMBL/GenBank/DDBJ databases">
        <title>Marinobacterium kochiensis sp. nov., isolated from sediment sample collected from Kochi backwaters in Kerala, India.</title>
        <authorList>
            <person name="Singh A."/>
            <person name="Pinnaka A.K."/>
        </authorList>
    </citation>
    <scope>NUCLEOTIDE SEQUENCE [LARGE SCALE GENOMIC DNA]</scope>
    <source>
        <strain evidence="2 3">AK27</strain>
    </source>
</reference>
<dbReference type="SUPFAM" id="SSF54593">
    <property type="entry name" value="Glyoxalase/Bleomycin resistance protein/Dihydroxybiphenyl dioxygenase"/>
    <property type="match status" value="1"/>
</dbReference>
<dbReference type="GO" id="GO:0051213">
    <property type="term" value="F:dioxygenase activity"/>
    <property type="evidence" value="ECO:0007669"/>
    <property type="project" value="UniProtKB-KW"/>
</dbReference>
<dbReference type="PANTHER" id="PTHR39434:SF1">
    <property type="entry name" value="VOC DOMAIN-CONTAINING PROTEIN"/>
    <property type="match status" value="1"/>
</dbReference>
<evidence type="ECO:0000313" key="2">
    <source>
        <dbReference type="EMBL" id="KEA62916.1"/>
    </source>
</evidence>
<dbReference type="Pfam" id="PF00903">
    <property type="entry name" value="Glyoxalase"/>
    <property type="match status" value="1"/>
</dbReference>
<sequence>MSGSNQSIHPFHLAFPVRELEEARHFYGHVLGCSEGRCSPGKWCDFNFYGHQIVAHVAPEECGCSATSDVDNHKVPARHFGIVLPMDEWQALADRLKGLGIDFVIEPYIRFAGEVGEQATMFFLDPSDNAIEIKAFKNIDTLFAK</sequence>
<dbReference type="STRING" id="1232683.ADIMK_2886"/>
<dbReference type="AlphaFoldDB" id="A0A081FWL1"/>
<dbReference type="PATRIC" id="fig|1232683.4.peg.2837"/>
<evidence type="ECO:0000313" key="3">
    <source>
        <dbReference type="Proteomes" id="UP000028252"/>
    </source>
</evidence>
<dbReference type="EMBL" id="JMQN01000043">
    <property type="protein sequence ID" value="KEA62916.1"/>
    <property type="molecule type" value="Genomic_DNA"/>
</dbReference>
<gene>
    <name evidence="2" type="ORF">ADIMK_2886</name>
</gene>
<organism evidence="2 3">
    <name type="scientific">Marinobacterium lacunae</name>
    <dbReference type="NCBI Taxonomy" id="1232683"/>
    <lineage>
        <taxon>Bacteria</taxon>
        <taxon>Pseudomonadati</taxon>
        <taxon>Pseudomonadota</taxon>
        <taxon>Gammaproteobacteria</taxon>
        <taxon>Oceanospirillales</taxon>
        <taxon>Oceanospirillaceae</taxon>
        <taxon>Marinobacterium</taxon>
    </lineage>
</organism>
<keyword evidence="2" id="KW-0223">Dioxygenase</keyword>
<dbReference type="PANTHER" id="PTHR39434">
    <property type="match status" value="1"/>
</dbReference>
<name>A0A081FWL1_9GAMM</name>
<evidence type="ECO:0000259" key="1">
    <source>
        <dbReference type="PROSITE" id="PS51819"/>
    </source>
</evidence>
<keyword evidence="3" id="KW-1185">Reference proteome</keyword>
<protein>
    <submittedName>
        <fullName evidence="2">Putative dioxygenase</fullName>
    </submittedName>
</protein>
<dbReference type="RefSeq" id="WP_036189725.1">
    <property type="nucleotide sequence ID" value="NZ_JMQN01000043.1"/>
</dbReference>
<dbReference type="InterPro" id="IPR029068">
    <property type="entry name" value="Glyas_Bleomycin-R_OHBP_Dase"/>
</dbReference>
<comment type="caution">
    <text evidence="2">The sequence shown here is derived from an EMBL/GenBank/DDBJ whole genome shotgun (WGS) entry which is preliminary data.</text>
</comment>
<dbReference type="InterPro" id="IPR004360">
    <property type="entry name" value="Glyas_Fos-R_dOase_dom"/>
</dbReference>
<keyword evidence="2" id="KW-0560">Oxidoreductase</keyword>
<accession>A0A081FWL1</accession>
<dbReference type="CDD" id="cd08357">
    <property type="entry name" value="VOC_like"/>
    <property type="match status" value="1"/>
</dbReference>